<gene>
    <name evidence="2" type="ORF">NQ315_006277</name>
</gene>
<feature type="compositionally biased region" description="Basic residues" evidence="1">
    <location>
        <begin position="1"/>
        <end position="11"/>
    </location>
</feature>
<feature type="region of interest" description="Disordered" evidence="1">
    <location>
        <begin position="1"/>
        <end position="29"/>
    </location>
</feature>
<feature type="compositionally biased region" description="Acidic residues" evidence="1">
    <location>
        <begin position="474"/>
        <end position="505"/>
    </location>
</feature>
<protein>
    <recommendedName>
        <fullName evidence="4">Kelch domain-containing protein 4</fullName>
    </recommendedName>
</protein>
<evidence type="ECO:0000256" key="1">
    <source>
        <dbReference type="SAM" id="MobiDB-lite"/>
    </source>
</evidence>
<proteinExistence type="predicted"/>
<sequence length="505" mass="56966">MGKKSKDKKKGKGAEKTLAKTEKKQSNKMKKELQALGEEDIESIVAQIEKEEKKRLQVTEATVDAPSRRVNFTFIAHPSKEQLVLYGGEYFNGKTTSIYNDLFFYNIPNNTWTVVKAPAGPPPRCGHQMVATSANKGQLWIFGGEYASPTQAQFYHYRDLWVYHMATKQWEKITAPNGPSARSGHRMVLLKKQLIVFGGFHDNLRDYKYFNDVYSFDTESYKWTKLEPIGTPPTPRSGCCMAALNEGKVLVFGGVQQGKENDTTGTKFKWVQVKLGGVHYSSRCSMPLTTTVNNLSGYCYGGVFDVENDEEDIRGNFFDDFYQLDLEKLIWKTVTLAGNKEKDLKSRRRKNKDDIDVQDDGYKMEVEDIKEKVESTTISDDGIFKVTLGPAAASSVPAFACTSEVAAKVFQPSPRINSGLAIKHGVLYLYGGMYEDGDRQITFSDFYAVDLKKLDEWKTIIADDTSKMEWLGSDSEESEGGEESAEEEEEEEEESEDNSEEMQTD</sequence>
<evidence type="ECO:0000313" key="2">
    <source>
        <dbReference type="EMBL" id="KAJ8919748.1"/>
    </source>
</evidence>
<feature type="region of interest" description="Disordered" evidence="1">
    <location>
        <begin position="465"/>
        <end position="505"/>
    </location>
</feature>
<evidence type="ECO:0000313" key="3">
    <source>
        <dbReference type="Proteomes" id="UP001159042"/>
    </source>
</evidence>
<dbReference type="Proteomes" id="UP001159042">
    <property type="component" value="Unassembled WGS sequence"/>
</dbReference>
<dbReference type="Pfam" id="PF13415">
    <property type="entry name" value="Beta-prop_FBX42"/>
    <property type="match status" value="1"/>
</dbReference>
<name>A0AAV8VZM2_9CUCU</name>
<dbReference type="InterPro" id="IPR052588">
    <property type="entry name" value="Kelch_domain_protein"/>
</dbReference>
<dbReference type="InterPro" id="IPR015915">
    <property type="entry name" value="Kelch-typ_b-propeller"/>
</dbReference>
<dbReference type="PANTHER" id="PTHR46063:SF1">
    <property type="entry name" value="KELCH DOMAIN-CONTAINING PROTEIN 4"/>
    <property type="match status" value="1"/>
</dbReference>
<dbReference type="PANTHER" id="PTHR46063">
    <property type="entry name" value="KELCH DOMAIN-CONTAINING PROTEIN"/>
    <property type="match status" value="1"/>
</dbReference>
<dbReference type="EMBL" id="JANEYG010000016">
    <property type="protein sequence ID" value="KAJ8919748.1"/>
    <property type="molecule type" value="Genomic_DNA"/>
</dbReference>
<dbReference type="AlphaFoldDB" id="A0AAV8VZM2"/>
<organism evidence="2 3">
    <name type="scientific">Exocentrus adspersus</name>
    <dbReference type="NCBI Taxonomy" id="1586481"/>
    <lineage>
        <taxon>Eukaryota</taxon>
        <taxon>Metazoa</taxon>
        <taxon>Ecdysozoa</taxon>
        <taxon>Arthropoda</taxon>
        <taxon>Hexapoda</taxon>
        <taxon>Insecta</taxon>
        <taxon>Pterygota</taxon>
        <taxon>Neoptera</taxon>
        <taxon>Endopterygota</taxon>
        <taxon>Coleoptera</taxon>
        <taxon>Polyphaga</taxon>
        <taxon>Cucujiformia</taxon>
        <taxon>Chrysomeloidea</taxon>
        <taxon>Cerambycidae</taxon>
        <taxon>Lamiinae</taxon>
        <taxon>Acanthocinini</taxon>
        <taxon>Exocentrus</taxon>
    </lineage>
</organism>
<evidence type="ECO:0008006" key="4">
    <source>
        <dbReference type="Google" id="ProtNLM"/>
    </source>
</evidence>
<accession>A0AAV8VZM2</accession>
<feature type="compositionally biased region" description="Basic and acidic residues" evidence="1">
    <location>
        <begin position="12"/>
        <end position="29"/>
    </location>
</feature>
<dbReference type="CDD" id="cd15482">
    <property type="entry name" value="Sialidase_non-viral"/>
    <property type="match status" value="1"/>
</dbReference>
<reference evidence="2 3" key="1">
    <citation type="journal article" date="2023" name="Insect Mol. Biol.">
        <title>Genome sequencing provides insights into the evolution of gene families encoding plant cell wall-degrading enzymes in longhorned beetles.</title>
        <authorList>
            <person name="Shin N.R."/>
            <person name="Okamura Y."/>
            <person name="Kirsch R."/>
            <person name="Pauchet Y."/>
        </authorList>
    </citation>
    <scope>NUCLEOTIDE SEQUENCE [LARGE SCALE GENOMIC DNA]</scope>
    <source>
        <strain evidence="2">EAD_L_NR</strain>
    </source>
</reference>
<keyword evidence="3" id="KW-1185">Reference proteome</keyword>
<dbReference type="Gene3D" id="2.120.10.80">
    <property type="entry name" value="Kelch-type beta propeller"/>
    <property type="match status" value="1"/>
</dbReference>
<comment type="caution">
    <text evidence="2">The sequence shown here is derived from an EMBL/GenBank/DDBJ whole genome shotgun (WGS) entry which is preliminary data.</text>
</comment>
<dbReference type="SUPFAM" id="SSF117281">
    <property type="entry name" value="Kelch motif"/>
    <property type="match status" value="1"/>
</dbReference>